<accession>A0A918A0P3</accession>
<proteinExistence type="predicted"/>
<reference evidence="1" key="1">
    <citation type="journal article" date="2014" name="Int. J. Syst. Evol. Microbiol.">
        <title>Complete genome sequence of Corynebacterium casei LMG S-19264T (=DSM 44701T), isolated from a smear-ripened cheese.</title>
        <authorList>
            <consortium name="US DOE Joint Genome Institute (JGI-PGF)"/>
            <person name="Walter F."/>
            <person name="Albersmeier A."/>
            <person name="Kalinowski J."/>
            <person name="Ruckert C."/>
        </authorList>
    </citation>
    <scope>NUCLEOTIDE SEQUENCE</scope>
    <source>
        <strain evidence="1">CGMCC 4.7430</strain>
    </source>
</reference>
<dbReference type="AlphaFoldDB" id="A0A918A0P3"/>
<protein>
    <submittedName>
        <fullName evidence="1">Uncharacterized protein</fullName>
    </submittedName>
</protein>
<name>A0A918A0P3_9ACTN</name>
<dbReference type="Proteomes" id="UP000660745">
    <property type="component" value="Unassembled WGS sequence"/>
</dbReference>
<organism evidence="1 2">
    <name type="scientific">Nonomuraea glycinis</name>
    <dbReference type="NCBI Taxonomy" id="2047744"/>
    <lineage>
        <taxon>Bacteria</taxon>
        <taxon>Bacillati</taxon>
        <taxon>Actinomycetota</taxon>
        <taxon>Actinomycetes</taxon>
        <taxon>Streptosporangiales</taxon>
        <taxon>Streptosporangiaceae</taxon>
        <taxon>Nonomuraea</taxon>
    </lineage>
</organism>
<evidence type="ECO:0000313" key="1">
    <source>
        <dbReference type="EMBL" id="GGP03219.1"/>
    </source>
</evidence>
<evidence type="ECO:0000313" key="2">
    <source>
        <dbReference type="Proteomes" id="UP000660745"/>
    </source>
</evidence>
<gene>
    <name evidence="1" type="ORF">GCM10012278_13560</name>
</gene>
<sequence>MRILWGCVVAAVITALAGLFFLIVKPQLRDNARLDAFYERVLDYPLPPSTRNLFPMDGDAIFDKNLSMGSGSYCDYRVRITLQTALTPQEIRRHYDSASIPGAEEEAMITLYFSDEDSAGGRQVIVEAYDSHDWDGDWRCF</sequence>
<reference evidence="1" key="2">
    <citation type="submission" date="2020-09" db="EMBL/GenBank/DDBJ databases">
        <authorList>
            <person name="Sun Q."/>
            <person name="Zhou Y."/>
        </authorList>
    </citation>
    <scope>NUCLEOTIDE SEQUENCE</scope>
    <source>
        <strain evidence="1">CGMCC 4.7430</strain>
    </source>
</reference>
<keyword evidence="2" id="KW-1185">Reference proteome</keyword>
<dbReference type="EMBL" id="BMNK01000002">
    <property type="protein sequence ID" value="GGP03219.1"/>
    <property type="molecule type" value="Genomic_DNA"/>
</dbReference>
<comment type="caution">
    <text evidence="1">The sequence shown here is derived from an EMBL/GenBank/DDBJ whole genome shotgun (WGS) entry which is preliminary data.</text>
</comment>